<evidence type="ECO:0000313" key="2">
    <source>
        <dbReference type="EMBL" id="KAK8763650.1"/>
    </source>
</evidence>
<gene>
    <name evidence="2" type="ORF">V5799_033744</name>
</gene>
<reference evidence="2 3" key="1">
    <citation type="journal article" date="2023" name="Arcadia Sci">
        <title>De novo assembly of a long-read Amblyomma americanum tick genome.</title>
        <authorList>
            <person name="Chou S."/>
            <person name="Poskanzer K.E."/>
            <person name="Rollins M."/>
            <person name="Thuy-Boun P.S."/>
        </authorList>
    </citation>
    <scope>NUCLEOTIDE SEQUENCE [LARGE SCALE GENOMIC DNA]</scope>
    <source>
        <strain evidence="2">F_SG_1</strain>
        <tissue evidence="2">Salivary glands</tissue>
    </source>
</reference>
<keyword evidence="3" id="KW-1185">Reference proteome</keyword>
<keyword evidence="1" id="KW-0812">Transmembrane</keyword>
<comment type="caution">
    <text evidence="2">The sequence shown here is derived from an EMBL/GenBank/DDBJ whole genome shotgun (WGS) entry which is preliminary data.</text>
</comment>
<dbReference type="Proteomes" id="UP001321473">
    <property type="component" value="Unassembled WGS sequence"/>
</dbReference>
<protein>
    <submittedName>
        <fullName evidence="2">Uncharacterized protein</fullName>
    </submittedName>
</protein>
<organism evidence="2 3">
    <name type="scientific">Amblyomma americanum</name>
    <name type="common">Lone star tick</name>
    <dbReference type="NCBI Taxonomy" id="6943"/>
    <lineage>
        <taxon>Eukaryota</taxon>
        <taxon>Metazoa</taxon>
        <taxon>Ecdysozoa</taxon>
        <taxon>Arthropoda</taxon>
        <taxon>Chelicerata</taxon>
        <taxon>Arachnida</taxon>
        <taxon>Acari</taxon>
        <taxon>Parasitiformes</taxon>
        <taxon>Ixodida</taxon>
        <taxon>Ixodoidea</taxon>
        <taxon>Ixodidae</taxon>
        <taxon>Amblyomminae</taxon>
        <taxon>Amblyomma</taxon>
    </lineage>
</organism>
<feature type="transmembrane region" description="Helical" evidence="1">
    <location>
        <begin position="89"/>
        <end position="111"/>
    </location>
</feature>
<evidence type="ECO:0000256" key="1">
    <source>
        <dbReference type="SAM" id="Phobius"/>
    </source>
</evidence>
<keyword evidence="1" id="KW-0472">Membrane</keyword>
<sequence>MFLLLNAVLQNSIYFSFPGCMCVCALRFVFLFAESCRPNPCREDCICEPDATTGHKCSCRPAMEETTLQPQYDEASGPVAAARSGSGRVWASVAIVVGILIPAVVVIVLLIKRKRSASFAPDKRSGSKDFQRIPNEEC</sequence>
<evidence type="ECO:0000313" key="3">
    <source>
        <dbReference type="Proteomes" id="UP001321473"/>
    </source>
</evidence>
<dbReference type="EMBL" id="JARKHS020029119">
    <property type="protein sequence ID" value="KAK8763650.1"/>
    <property type="molecule type" value="Genomic_DNA"/>
</dbReference>
<dbReference type="AlphaFoldDB" id="A0AAQ4DMG0"/>
<feature type="transmembrane region" description="Helical" evidence="1">
    <location>
        <begin position="12"/>
        <end position="33"/>
    </location>
</feature>
<keyword evidence="1" id="KW-1133">Transmembrane helix</keyword>
<proteinExistence type="predicted"/>
<accession>A0AAQ4DMG0</accession>
<name>A0AAQ4DMG0_AMBAM</name>